<keyword evidence="4 8" id="KW-0479">Metal-binding</keyword>
<dbReference type="RefSeq" id="WP_072873134.1">
    <property type="nucleotide sequence ID" value="NZ_FRAF01000004.1"/>
</dbReference>
<comment type="subcellular location">
    <subcellularLocation>
        <location evidence="1">Membrane</location>
    </subcellularLocation>
</comment>
<evidence type="ECO:0000313" key="11">
    <source>
        <dbReference type="Proteomes" id="UP000184016"/>
    </source>
</evidence>
<evidence type="ECO:0000256" key="5">
    <source>
        <dbReference type="ARBA" id="ARBA00022989"/>
    </source>
</evidence>
<dbReference type="PIRSF" id="PIRSF000170">
    <property type="entry name" value="Succ_dh_cyt_b558"/>
    <property type="match status" value="1"/>
</dbReference>
<dbReference type="OrthoDB" id="9789209at2"/>
<dbReference type="InterPro" id="IPR034804">
    <property type="entry name" value="SQR/QFR_C/D"/>
</dbReference>
<keyword evidence="2 8" id="KW-0349">Heme</keyword>
<keyword evidence="11" id="KW-1185">Reference proteome</keyword>
<evidence type="ECO:0000256" key="4">
    <source>
        <dbReference type="ARBA" id="ARBA00022723"/>
    </source>
</evidence>
<accession>A0A1M6MGT4</accession>
<reference evidence="11" key="1">
    <citation type="submission" date="2016-11" db="EMBL/GenBank/DDBJ databases">
        <authorList>
            <person name="Varghese N."/>
            <person name="Submissions S."/>
        </authorList>
    </citation>
    <scope>NUCLEOTIDE SEQUENCE [LARGE SCALE GENOMIC DNA]</scope>
    <source>
        <strain evidence="11">USBA-503</strain>
    </source>
</reference>
<feature type="transmembrane region" description="Helical" evidence="9">
    <location>
        <begin position="142"/>
        <end position="169"/>
    </location>
</feature>
<dbReference type="InterPro" id="IPR016002">
    <property type="entry name" value="Succ_DH_cyt_b558_Firmicute"/>
</dbReference>
<dbReference type="GO" id="GO:0046872">
    <property type="term" value="F:metal ion binding"/>
    <property type="evidence" value="ECO:0007669"/>
    <property type="project" value="UniProtKB-KW"/>
</dbReference>
<protein>
    <submittedName>
        <fullName evidence="10">Succinate dehydrogenase subunit C</fullName>
    </submittedName>
</protein>
<feature type="binding site" description="axial binding residue" evidence="8">
    <location>
        <position position="73"/>
    </location>
    <ligand>
        <name>heme</name>
        <dbReference type="ChEBI" id="CHEBI:30413"/>
    </ligand>
    <ligandPart>
        <name>Fe</name>
        <dbReference type="ChEBI" id="CHEBI:18248"/>
    </ligandPart>
</feature>
<dbReference type="AlphaFoldDB" id="A0A1M6MGT4"/>
<evidence type="ECO:0000256" key="7">
    <source>
        <dbReference type="ARBA" id="ARBA00023136"/>
    </source>
</evidence>
<evidence type="ECO:0000256" key="8">
    <source>
        <dbReference type="PIRSR" id="PIRSR000170-1"/>
    </source>
</evidence>
<evidence type="ECO:0000256" key="1">
    <source>
        <dbReference type="ARBA" id="ARBA00004370"/>
    </source>
</evidence>
<evidence type="ECO:0000313" key="10">
    <source>
        <dbReference type="EMBL" id="SHJ82550.1"/>
    </source>
</evidence>
<dbReference type="Gene3D" id="1.20.1300.10">
    <property type="entry name" value="Fumarate reductase/succinate dehydrogenase, transmembrane subunit"/>
    <property type="match status" value="1"/>
</dbReference>
<proteinExistence type="predicted"/>
<feature type="transmembrane region" description="Helical" evidence="9">
    <location>
        <begin position="181"/>
        <end position="201"/>
    </location>
</feature>
<gene>
    <name evidence="10" type="ORF">SAMN05443507_10450</name>
</gene>
<feature type="binding site" description="axial binding residue" evidence="8">
    <location>
        <position position="31"/>
    </location>
    <ligand>
        <name>heme</name>
        <dbReference type="ChEBI" id="CHEBI:30413"/>
    </ligand>
    <ligandPart>
        <name>Fe</name>
        <dbReference type="ChEBI" id="CHEBI:18248"/>
    </ligandPart>
</feature>
<dbReference type="NCBIfam" id="TIGR02046">
    <property type="entry name" value="sdhC_b558_fam"/>
    <property type="match status" value="1"/>
</dbReference>
<dbReference type="SUPFAM" id="SSF81343">
    <property type="entry name" value="Fumarate reductase respiratory complex transmembrane subunits"/>
    <property type="match status" value="1"/>
</dbReference>
<feature type="transmembrane region" description="Helical" evidence="9">
    <location>
        <begin position="63"/>
        <end position="83"/>
    </location>
</feature>
<dbReference type="STRING" id="1830138.SAMN05443507_10450"/>
<organism evidence="10 11">
    <name type="scientific">Alicyclobacillus tolerans</name>
    <dbReference type="NCBI Taxonomy" id="90970"/>
    <lineage>
        <taxon>Bacteria</taxon>
        <taxon>Bacillati</taxon>
        <taxon>Bacillota</taxon>
        <taxon>Bacilli</taxon>
        <taxon>Bacillales</taxon>
        <taxon>Alicyclobacillaceae</taxon>
        <taxon>Alicyclobacillus</taxon>
    </lineage>
</organism>
<dbReference type="GO" id="GO:0016020">
    <property type="term" value="C:membrane"/>
    <property type="evidence" value="ECO:0007669"/>
    <property type="project" value="UniProtKB-SubCell"/>
</dbReference>
<evidence type="ECO:0000256" key="2">
    <source>
        <dbReference type="ARBA" id="ARBA00022617"/>
    </source>
</evidence>
<evidence type="ECO:0000256" key="9">
    <source>
        <dbReference type="SAM" id="Phobius"/>
    </source>
</evidence>
<keyword evidence="6 8" id="KW-0408">Iron</keyword>
<keyword evidence="5 9" id="KW-1133">Transmembrane helix</keyword>
<evidence type="ECO:0000256" key="3">
    <source>
        <dbReference type="ARBA" id="ARBA00022692"/>
    </source>
</evidence>
<dbReference type="Proteomes" id="UP000184016">
    <property type="component" value="Unassembled WGS sequence"/>
</dbReference>
<feature type="binding site" description="axial binding residue" evidence="8">
    <location>
        <position position="155"/>
    </location>
    <ligand>
        <name>heme</name>
        <dbReference type="ChEBI" id="CHEBI:30413"/>
    </ligand>
    <ligandPart>
        <name>Fe</name>
        <dbReference type="ChEBI" id="CHEBI:18248"/>
    </ligandPart>
</feature>
<feature type="binding site" description="axial binding residue" evidence="8">
    <location>
        <position position="116"/>
    </location>
    <ligand>
        <name>heme</name>
        <dbReference type="ChEBI" id="CHEBI:30413"/>
    </ligand>
    <ligandPart>
        <name>Fe</name>
        <dbReference type="ChEBI" id="CHEBI:18248"/>
    </ligandPart>
</feature>
<dbReference type="InterPro" id="IPR000701">
    <property type="entry name" value="SuccDH_FuR_B_TM-su"/>
</dbReference>
<dbReference type="EMBL" id="FRAF01000004">
    <property type="protein sequence ID" value="SHJ82550.1"/>
    <property type="molecule type" value="Genomic_DNA"/>
</dbReference>
<name>A0A1M6MGT4_9BACL</name>
<evidence type="ECO:0000256" key="6">
    <source>
        <dbReference type="ARBA" id="ARBA00023004"/>
    </source>
</evidence>
<feature type="transmembrane region" description="Helical" evidence="9">
    <location>
        <begin position="104"/>
        <end position="122"/>
    </location>
</feature>
<feature type="transmembrane region" description="Helical" evidence="9">
    <location>
        <begin position="12"/>
        <end position="29"/>
    </location>
</feature>
<dbReference type="Pfam" id="PF01127">
    <property type="entry name" value="Sdh_cyt"/>
    <property type="match status" value="1"/>
</dbReference>
<keyword evidence="3 9" id="KW-0812">Transmembrane</keyword>
<keyword evidence="7 9" id="KW-0472">Membrane</keyword>
<sequence>MAKAQSHAEFILRRLHTLAGVVPVGLFLIEHLLTNATATDGAAAFNQAVAAIQSIPLLHFVEFFFIFLPLTYHAIFGLYVAFVSGYNSGQYSWRRNLMFTLQRITGIITFVFIIYHLATTRFSGNAPTYNMVHQLVSNPAYFWFMIVGIVASTFHFANGLWSFCIHWGITVGQRAQRITAWVSMVVFVVLAGIGVDALIAFTHPA</sequence>
<dbReference type="InterPro" id="IPR011138">
    <property type="entry name" value="Cytochrome_b-558"/>
</dbReference>